<evidence type="ECO:0000313" key="2">
    <source>
        <dbReference type="Proteomes" id="UP001163835"/>
    </source>
</evidence>
<proteinExistence type="predicted"/>
<evidence type="ECO:0000313" key="1">
    <source>
        <dbReference type="EMBL" id="KAJ3805399.1"/>
    </source>
</evidence>
<reference evidence="1" key="1">
    <citation type="submission" date="2022-09" db="EMBL/GenBank/DDBJ databases">
        <title>A Global Phylogenomic Analysis of the Shiitake Genus Lentinula.</title>
        <authorList>
            <consortium name="DOE Joint Genome Institute"/>
            <person name="Sierra-Patev S."/>
            <person name="Min B."/>
            <person name="Naranjo-Ortiz M."/>
            <person name="Looney B."/>
            <person name="Konkel Z."/>
            <person name="Slot J.C."/>
            <person name="Sakamoto Y."/>
            <person name="Steenwyk J.L."/>
            <person name="Rokas A."/>
            <person name="Carro J."/>
            <person name="Camarero S."/>
            <person name="Ferreira P."/>
            <person name="Molpeceres G."/>
            <person name="Ruiz-Duenas F.J."/>
            <person name="Serrano A."/>
            <person name="Henrissat B."/>
            <person name="Drula E."/>
            <person name="Hughes K.W."/>
            <person name="Mata J.L."/>
            <person name="Ishikawa N.K."/>
            <person name="Vargas-Isla R."/>
            <person name="Ushijima S."/>
            <person name="Smith C.A."/>
            <person name="Ahrendt S."/>
            <person name="Andreopoulos W."/>
            <person name="He G."/>
            <person name="Labutti K."/>
            <person name="Lipzen A."/>
            <person name="Ng V."/>
            <person name="Riley R."/>
            <person name="Sandor L."/>
            <person name="Barry K."/>
            <person name="Martinez A.T."/>
            <person name="Xiao Y."/>
            <person name="Gibbons J.G."/>
            <person name="Terashima K."/>
            <person name="Grigoriev I.V."/>
            <person name="Hibbett D.S."/>
        </authorList>
    </citation>
    <scope>NUCLEOTIDE SEQUENCE</scope>
    <source>
        <strain evidence="1">TMI1499</strain>
    </source>
</reference>
<name>A0ACC1TL13_9AGAR</name>
<dbReference type="EMBL" id="MU795606">
    <property type="protein sequence ID" value="KAJ3805399.1"/>
    <property type="molecule type" value="Genomic_DNA"/>
</dbReference>
<sequence length="392" mass="43187">MRMWWVVGTRIICEDNLRGCPGLSNVTLTSSPSGPSGSQPPSFPQFDPLPSISQHSSAKRSRKTDRGRRKWAATPLARDAAFELKAHAVCIAQDSTPIELKVFDISSLSASSYGWTASPTLRLSPSLKKIWKNLDLLSTSNLRLLDLDGVSRIVLLDSRDRIIAVLGGVPPASEGQEWNEMTEQGNVAVEDFQEHSTFTKSQQHGRQGNFAYRTVSFGYGNGRKQPLNYRVNGDANQMVVGKLLKNPAIRQIAGSQRCTYMEYQTTNEELLCCYLYLCPNFPGTPYAALTVNAGPQSYLPPHKDPDNVVHGWCADTALGKFDPNKGGHLVLWDFGLVIWFPPGSTILFPSSLITHRLFRFKRARLGLPSSSTPQGVSFVGRQTAFKPTGISS</sequence>
<accession>A0ACC1TL13</accession>
<protein>
    <submittedName>
        <fullName evidence="1">Uncharacterized protein</fullName>
    </submittedName>
</protein>
<organism evidence="1 2">
    <name type="scientific">Lentinula aff. lateritia</name>
    <dbReference type="NCBI Taxonomy" id="2804960"/>
    <lineage>
        <taxon>Eukaryota</taxon>
        <taxon>Fungi</taxon>
        <taxon>Dikarya</taxon>
        <taxon>Basidiomycota</taxon>
        <taxon>Agaricomycotina</taxon>
        <taxon>Agaricomycetes</taxon>
        <taxon>Agaricomycetidae</taxon>
        <taxon>Agaricales</taxon>
        <taxon>Marasmiineae</taxon>
        <taxon>Omphalotaceae</taxon>
        <taxon>Lentinula</taxon>
    </lineage>
</organism>
<keyword evidence="2" id="KW-1185">Reference proteome</keyword>
<dbReference type="Proteomes" id="UP001163835">
    <property type="component" value="Unassembled WGS sequence"/>
</dbReference>
<comment type="caution">
    <text evidence="1">The sequence shown here is derived from an EMBL/GenBank/DDBJ whole genome shotgun (WGS) entry which is preliminary data.</text>
</comment>
<gene>
    <name evidence="1" type="ORF">F5876DRAFT_81816</name>
</gene>